<dbReference type="Proteomes" id="UP000002028">
    <property type="component" value="Chromosome"/>
</dbReference>
<evidence type="ECO:0000313" key="3">
    <source>
        <dbReference type="Proteomes" id="UP000002028"/>
    </source>
</evidence>
<dbReference type="KEGG" id="sli:Slin_3579"/>
<accession>D2QR32</accession>
<dbReference type="HOGENOM" id="CLU_2810268_0_0_10"/>
<reference evidence="2 3" key="1">
    <citation type="journal article" date="2010" name="Stand. Genomic Sci.">
        <title>Complete genome sequence of Spirosoma linguale type strain (1).</title>
        <authorList>
            <person name="Lail K."/>
            <person name="Sikorski J."/>
            <person name="Saunders E."/>
            <person name="Lapidus A."/>
            <person name="Glavina Del Rio T."/>
            <person name="Copeland A."/>
            <person name="Tice H."/>
            <person name="Cheng J.-F."/>
            <person name="Lucas S."/>
            <person name="Nolan M."/>
            <person name="Bruce D."/>
            <person name="Goodwin L."/>
            <person name="Pitluck S."/>
            <person name="Ivanova N."/>
            <person name="Mavromatis K."/>
            <person name="Ovchinnikova G."/>
            <person name="Pati A."/>
            <person name="Chen A."/>
            <person name="Palaniappan K."/>
            <person name="Land M."/>
            <person name="Hauser L."/>
            <person name="Chang Y.-J."/>
            <person name="Jeffries C.D."/>
            <person name="Chain P."/>
            <person name="Brettin T."/>
            <person name="Detter J.C."/>
            <person name="Schuetze A."/>
            <person name="Rohde M."/>
            <person name="Tindall B.J."/>
            <person name="Goeker M."/>
            <person name="Bristow J."/>
            <person name="Eisen J.A."/>
            <person name="Markowitz V."/>
            <person name="Hugenholtz P."/>
            <person name="Kyrpides N.C."/>
            <person name="Klenk H.-P."/>
            <person name="Chen F."/>
        </authorList>
    </citation>
    <scope>NUCLEOTIDE SEQUENCE [LARGE SCALE GENOMIC DNA]</scope>
    <source>
        <strain evidence="3">ATCC 33905 / DSM 74 / LMG 10896 / Claus 1</strain>
    </source>
</reference>
<keyword evidence="1" id="KW-1133">Transmembrane helix</keyword>
<sequence length="67" mass="7826">MELLLLHKNGYLFFFKYQINYNKFNFMSSSTSILILLNAFILTTYLLISQTSRVIDVCLLDSPNIID</sequence>
<feature type="transmembrane region" description="Helical" evidence="1">
    <location>
        <begin position="26"/>
        <end position="48"/>
    </location>
</feature>
<keyword evidence="1" id="KW-0472">Membrane</keyword>
<proteinExistence type="predicted"/>
<dbReference type="EMBL" id="CP001769">
    <property type="protein sequence ID" value="ADB39586.1"/>
    <property type="molecule type" value="Genomic_DNA"/>
</dbReference>
<protein>
    <submittedName>
        <fullName evidence="2">Uncharacterized protein</fullName>
    </submittedName>
</protein>
<keyword evidence="1" id="KW-0812">Transmembrane</keyword>
<evidence type="ECO:0000256" key="1">
    <source>
        <dbReference type="SAM" id="Phobius"/>
    </source>
</evidence>
<organism evidence="2 3">
    <name type="scientific">Spirosoma linguale (strain ATCC 33905 / DSM 74 / LMG 10896 / Claus 1)</name>
    <dbReference type="NCBI Taxonomy" id="504472"/>
    <lineage>
        <taxon>Bacteria</taxon>
        <taxon>Pseudomonadati</taxon>
        <taxon>Bacteroidota</taxon>
        <taxon>Cytophagia</taxon>
        <taxon>Cytophagales</taxon>
        <taxon>Cytophagaceae</taxon>
        <taxon>Spirosoma</taxon>
    </lineage>
</organism>
<gene>
    <name evidence="2" type="ordered locus">Slin_3579</name>
</gene>
<evidence type="ECO:0000313" key="2">
    <source>
        <dbReference type="EMBL" id="ADB39586.1"/>
    </source>
</evidence>
<name>D2QR32_SPILD</name>
<keyword evidence="3" id="KW-1185">Reference proteome</keyword>
<dbReference type="AlphaFoldDB" id="D2QR32"/>